<organism evidence="1 2">
    <name type="scientific">Glutamicibacter protophormiae</name>
    <name type="common">Brevibacterium protophormiae</name>
    <dbReference type="NCBI Taxonomy" id="37930"/>
    <lineage>
        <taxon>Bacteria</taxon>
        <taxon>Bacillati</taxon>
        <taxon>Actinomycetota</taxon>
        <taxon>Actinomycetes</taxon>
        <taxon>Micrococcales</taxon>
        <taxon>Micrococcaceae</taxon>
        <taxon>Glutamicibacter</taxon>
    </lineage>
</organism>
<protein>
    <recommendedName>
        <fullName evidence="3">RES domain-containing protein</fullName>
    </recommendedName>
</protein>
<evidence type="ECO:0000313" key="1">
    <source>
        <dbReference type="EMBL" id="MBP2397834.1"/>
    </source>
</evidence>
<name>A0ABS4XMU9_GLUPR</name>
<dbReference type="Proteomes" id="UP001195422">
    <property type="component" value="Unassembled WGS sequence"/>
</dbReference>
<keyword evidence="2" id="KW-1185">Reference proteome</keyword>
<reference evidence="1 2" key="1">
    <citation type="submission" date="2021-03" db="EMBL/GenBank/DDBJ databases">
        <title>Sequencing the genomes of 1000 actinobacteria strains.</title>
        <authorList>
            <person name="Klenk H.-P."/>
        </authorList>
    </citation>
    <scope>NUCLEOTIDE SEQUENCE [LARGE SCALE GENOMIC DNA]</scope>
    <source>
        <strain evidence="1 2">DSM 20168</strain>
    </source>
</reference>
<proteinExistence type="predicted"/>
<dbReference type="EMBL" id="JAGIOJ010000001">
    <property type="protein sequence ID" value="MBP2397834.1"/>
    <property type="molecule type" value="Genomic_DNA"/>
</dbReference>
<accession>A0ABS4XMU9</accession>
<comment type="caution">
    <text evidence="1">The sequence shown here is derived from an EMBL/GenBank/DDBJ whole genome shotgun (WGS) entry which is preliminary data.</text>
</comment>
<gene>
    <name evidence="1" type="ORF">JOF39_000915</name>
</gene>
<evidence type="ECO:0008006" key="3">
    <source>
        <dbReference type="Google" id="ProtNLM"/>
    </source>
</evidence>
<sequence>MLTCVAEVFHEGRFIDVHFGNPYVTAFQLDEELTLLDLTDIWFLRIGGTAAGALGPKAETRAWARELHRVFPDASGLVSASAVVPGREVIVLWEDRFPQETIFASSLDNPAIVLDIAALADSIGYRSNMA</sequence>
<evidence type="ECO:0000313" key="2">
    <source>
        <dbReference type="Proteomes" id="UP001195422"/>
    </source>
</evidence>